<accession>U3ACK5</accession>
<keyword evidence="3" id="KW-1185">Reference proteome</keyword>
<evidence type="ECO:0000313" key="3">
    <source>
        <dbReference type="Proteomes" id="UP000016567"/>
    </source>
</evidence>
<reference evidence="2 3" key="1">
    <citation type="submission" date="2013-09" db="EMBL/GenBank/DDBJ databases">
        <title>Whole genome shotgun sequence of Vibrio azureus NBRC 104587.</title>
        <authorList>
            <person name="Isaki S."/>
            <person name="Hosoyama A."/>
            <person name="Numata M."/>
            <person name="Hashimoto M."/>
            <person name="Hosoyama Y."/>
            <person name="Tsuchikane K."/>
            <person name="Noguchi M."/>
            <person name="Hirakata S."/>
            <person name="Ichikawa N."/>
            <person name="Ohji S."/>
            <person name="Yamazoe A."/>
            <person name="Fujita N."/>
        </authorList>
    </citation>
    <scope>NUCLEOTIDE SEQUENCE [LARGE SCALE GENOMIC DNA]</scope>
    <source>
        <strain evidence="2 3">NBRC 104587</strain>
    </source>
</reference>
<gene>
    <name evidence="2" type="ORF">VAZ01S_085_00120</name>
</gene>
<organism evidence="2 3">
    <name type="scientific">Vibrio azureus NBRC 104587</name>
    <dbReference type="NCBI Taxonomy" id="1219077"/>
    <lineage>
        <taxon>Bacteria</taxon>
        <taxon>Pseudomonadati</taxon>
        <taxon>Pseudomonadota</taxon>
        <taxon>Gammaproteobacteria</taxon>
        <taxon>Vibrionales</taxon>
        <taxon>Vibrionaceae</taxon>
        <taxon>Vibrio</taxon>
    </lineage>
</organism>
<dbReference type="OrthoDB" id="1456570at2"/>
<evidence type="ECO:0000259" key="1">
    <source>
        <dbReference type="Pfam" id="PF14206"/>
    </source>
</evidence>
<dbReference type="InterPro" id="IPR025983">
    <property type="entry name" value="Cys_rich_CPCC"/>
</dbReference>
<proteinExistence type="predicted"/>
<dbReference type="Proteomes" id="UP000016567">
    <property type="component" value="Unassembled WGS sequence"/>
</dbReference>
<evidence type="ECO:0000313" key="2">
    <source>
        <dbReference type="EMBL" id="GAD77666.1"/>
    </source>
</evidence>
<comment type="caution">
    <text evidence="2">The sequence shown here is derived from an EMBL/GenBank/DDBJ whole genome shotgun (WGS) entry which is preliminary data.</text>
</comment>
<dbReference type="eggNOG" id="ENOG5032XP3">
    <property type="taxonomic scope" value="Bacteria"/>
</dbReference>
<dbReference type="STRING" id="1219077.VAZ01S_085_00120"/>
<dbReference type="RefSeq" id="WP_021711403.1">
    <property type="nucleotide sequence ID" value="NZ_BAOB01000098.1"/>
</dbReference>
<dbReference type="AlphaFoldDB" id="U3ACK5"/>
<dbReference type="Pfam" id="PF14206">
    <property type="entry name" value="Cys_rich_CPCC"/>
    <property type="match status" value="1"/>
</dbReference>
<dbReference type="EMBL" id="BATL01000085">
    <property type="protein sequence ID" value="GAD77666.1"/>
    <property type="molecule type" value="Genomic_DNA"/>
</dbReference>
<protein>
    <recommendedName>
        <fullName evidence="1">Cysteine-rich CPCC domain-containing protein</fullName>
    </recommendedName>
</protein>
<feature type="domain" description="Cysteine-rich CPCC" evidence="1">
    <location>
        <begin position="136"/>
        <end position="185"/>
    </location>
</feature>
<name>U3ACK5_9VIBR</name>
<sequence>MSKNDGRNTNAFQEVIYFAKVFDVKILDRVEAIKAICNKKLPTLSFNERESIILDWWGIDEEDNEFSRLSAQLKCQILENDELPEDCENRKYDELILVALLSDYEGVSNNYIAESMDIMGLGHFRVEGQVEKLEVCPCCNYRTLKSRGNYDICRLCNWEDNGLNDDEKYSGPNYMTLGEARENFLRNMGQLPSSKWVKA</sequence>